<dbReference type="HAMAP" id="MF_00530">
    <property type="entry name" value="ATP_synth_epsil_bac"/>
    <property type="match status" value="1"/>
</dbReference>
<evidence type="ECO:0000259" key="9">
    <source>
        <dbReference type="Pfam" id="PF02823"/>
    </source>
</evidence>
<evidence type="ECO:0000256" key="5">
    <source>
        <dbReference type="ARBA" id="ARBA00023065"/>
    </source>
</evidence>
<keyword evidence="4 8" id="KW-1003">Cell membrane</keyword>
<dbReference type="CDD" id="cd12152">
    <property type="entry name" value="F1-ATPase_delta"/>
    <property type="match status" value="1"/>
</dbReference>
<dbReference type="SUPFAM" id="SSF51344">
    <property type="entry name" value="Epsilon subunit of F1F0-ATP synthase N-terminal domain"/>
    <property type="match status" value="1"/>
</dbReference>
<comment type="similarity">
    <text evidence="2 8">Belongs to the ATPase epsilon chain family.</text>
</comment>
<dbReference type="GO" id="GO:0046933">
    <property type="term" value="F:proton-transporting ATP synthase activity, rotational mechanism"/>
    <property type="evidence" value="ECO:0007669"/>
    <property type="project" value="UniProtKB-UniRule"/>
</dbReference>
<dbReference type="GO" id="GO:0005886">
    <property type="term" value="C:plasma membrane"/>
    <property type="evidence" value="ECO:0007669"/>
    <property type="project" value="UniProtKB-SubCell"/>
</dbReference>
<evidence type="ECO:0000256" key="7">
    <source>
        <dbReference type="ARBA" id="ARBA00023196"/>
    </source>
</evidence>
<dbReference type="InterPro" id="IPR020546">
    <property type="entry name" value="ATP_synth_F1_dsu/esu_N"/>
</dbReference>
<evidence type="ECO:0000256" key="8">
    <source>
        <dbReference type="HAMAP-Rule" id="MF_00530"/>
    </source>
</evidence>
<evidence type="ECO:0000313" key="10">
    <source>
        <dbReference type="EMBL" id="HIZ31576.1"/>
    </source>
</evidence>
<accession>A0A9D2E680</accession>
<comment type="function">
    <text evidence="8">Produces ATP from ADP in the presence of a proton gradient across the membrane.</text>
</comment>
<dbReference type="Gene3D" id="2.60.15.10">
    <property type="entry name" value="F0F1 ATP synthase delta/epsilon subunit, N-terminal"/>
    <property type="match status" value="1"/>
</dbReference>
<dbReference type="AlphaFoldDB" id="A0A9D2E680"/>
<comment type="caution">
    <text evidence="10">The sequence shown here is derived from an EMBL/GenBank/DDBJ whole genome shotgun (WGS) entry which is preliminary data.</text>
</comment>
<evidence type="ECO:0000256" key="3">
    <source>
        <dbReference type="ARBA" id="ARBA00022448"/>
    </source>
</evidence>
<dbReference type="InterPro" id="IPR001469">
    <property type="entry name" value="ATP_synth_F1_dsu/esu"/>
</dbReference>
<evidence type="ECO:0000256" key="1">
    <source>
        <dbReference type="ARBA" id="ARBA00004184"/>
    </source>
</evidence>
<keyword evidence="7 8" id="KW-0139">CF(1)</keyword>
<dbReference type="GO" id="GO:0045259">
    <property type="term" value="C:proton-transporting ATP synthase complex"/>
    <property type="evidence" value="ECO:0007669"/>
    <property type="project" value="UniProtKB-KW"/>
</dbReference>
<feature type="domain" description="ATP synthase F1 complex delta/epsilon subunit N-terminal" evidence="9">
    <location>
        <begin position="5"/>
        <end position="82"/>
    </location>
</feature>
<keyword evidence="6 8" id="KW-0472">Membrane</keyword>
<dbReference type="InterPro" id="IPR036771">
    <property type="entry name" value="ATPsynth_dsu/esu_N"/>
</dbReference>
<gene>
    <name evidence="8" type="primary">atpC</name>
    <name evidence="10" type="ORF">H9813_10170</name>
</gene>
<evidence type="ECO:0000256" key="2">
    <source>
        <dbReference type="ARBA" id="ARBA00005712"/>
    </source>
</evidence>
<evidence type="ECO:0000256" key="6">
    <source>
        <dbReference type="ARBA" id="ARBA00023136"/>
    </source>
</evidence>
<name>A0A9D2E680_9FIRM</name>
<proteinExistence type="inferred from homology"/>
<dbReference type="EMBL" id="DXBV01000104">
    <property type="protein sequence ID" value="HIZ31576.1"/>
    <property type="molecule type" value="Genomic_DNA"/>
</dbReference>
<sequence>MSSFPLQIVTPGGRAFDGAAEKLFCRTIVGDVAILARHCDYLTAVGMGEARVTLEDGSVRRAACIGGMLSVSGGKVRLMANTFEWAEDIDVARAEAAEADSKRQLEQTDLTPRDRELATARLRRAQVRQSVAARR</sequence>
<dbReference type="GO" id="GO:0012505">
    <property type="term" value="C:endomembrane system"/>
    <property type="evidence" value="ECO:0007669"/>
    <property type="project" value="UniProtKB-SubCell"/>
</dbReference>
<dbReference type="Proteomes" id="UP000824035">
    <property type="component" value="Unassembled WGS sequence"/>
</dbReference>
<reference evidence="10" key="2">
    <citation type="submission" date="2021-04" db="EMBL/GenBank/DDBJ databases">
        <authorList>
            <person name="Gilroy R."/>
        </authorList>
    </citation>
    <scope>NUCLEOTIDE SEQUENCE</scope>
    <source>
        <strain evidence="10">ChiGjej4B4-18154</strain>
    </source>
</reference>
<dbReference type="GO" id="GO:0005524">
    <property type="term" value="F:ATP binding"/>
    <property type="evidence" value="ECO:0007669"/>
    <property type="project" value="UniProtKB-UniRule"/>
</dbReference>
<evidence type="ECO:0000256" key="4">
    <source>
        <dbReference type="ARBA" id="ARBA00022475"/>
    </source>
</evidence>
<protein>
    <recommendedName>
        <fullName evidence="8">ATP synthase epsilon chain</fullName>
    </recommendedName>
    <alternativeName>
        <fullName evidence="8">ATP synthase F1 sector epsilon subunit</fullName>
    </alternativeName>
    <alternativeName>
        <fullName evidence="8">F-ATPase epsilon subunit</fullName>
    </alternativeName>
</protein>
<dbReference type="Pfam" id="PF02823">
    <property type="entry name" value="ATP-synt_DE_N"/>
    <property type="match status" value="1"/>
</dbReference>
<keyword evidence="3 8" id="KW-0813">Transport</keyword>
<reference evidence="10" key="1">
    <citation type="journal article" date="2021" name="PeerJ">
        <title>Extensive microbial diversity within the chicken gut microbiome revealed by metagenomics and culture.</title>
        <authorList>
            <person name="Gilroy R."/>
            <person name="Ravi A."/>
            <person name="Getino M."/>
            <person name="Pursley I."/>
            <person name="Horton D.L."/>
            <person name="Alikhan N.F."/>
            <person name="Baker D."/>
            <person name="Gharbi K."/>
            <person name="Hall N."/>
            <person name="Watson M."/>
            <person name="Adriaenssens E.M."/>
            <person name="Foster-Nyarko E."/>
            <person name="Jarju S."/>
            <person name="Secka A."/>
            <person name="Antonio M."/>
            <person name="Oren A."/>
            <person name="Chaudhuri R.R."/>
            <person name="La Ragione R."/>
            <person name="Hildebrand F."/>
            <person name="Pallen M.J."/>
        </authorList>
    </citation>
    <scope>NUCLEOTIDE SEQUENCE</scope>
    <source>
        <strain evidence="10">ChiGjej4B4-18154</strain>
    </source>
</reference>
<keyword evidence="8" id="KW-0375">Hydrogen ion transport</keyword>
<organism evidence="10 11">
    <name type="scientific">Candidatus Allofournierella merdipullorum</name>
    <dbReference type="NCBI Taxonomy" id="2838595"/>
    <lineage>
        <taxon>Bacteria</taxon>
        <taxon>Bacillati</taxon>
        <taxon>Bacillota</taxon>
        <taxon>Clostridia</taxon>
        <taxon>Eubacteriales</taxon>
        <taxon>Oscillospiraceae</taxon>
        <taxon>Allofournierella</taxon>
    </lineage>
</organism>
<evidence type="ECO:0000313" key="11">
    <source>
        <dbReference type="Proteomes" id="UP000824035"/>
    </source>
</evidence>
<keyword evidence="8" id="KW-0066">ATP synthesis</keyword>
<comment type="subcellular location">
    <subcellularLocation>
        <location evidence="8">Cell membrane</location>
        <topology evidence="8">Peripheral membrane protein</topology>
    </subcellularLocation>
    <subcellularLocation>
        <location evidence="1">Endomembrane system</location>
        <topology evidence="1">Peripheral membrane protein</topology>
    </subcellularLocation>
</comment>
<dbReference type="RefSeq" id="WP_394975284.1">
    <property type="nucleotide sequence ID" value="NZ_JAXEOD010000003.1"/>
</dbReference>
<comment type="subunit">
    <text evidence="8">F-type ATPases have 2 components, CF(1) - the catalytic core - and CF(0) - the membrane proton channel. CF(1) has five subunits: alpha(3), beta(3), gamma(1), delta(1), epsilon(1). CF(0) has three main subunits: a, b and c.</text>
</comment>
<keyword evidence="5 8" id="KW-0406">Ion transport</keyword>